<dbReference type="EMBL" id="JBHLUE010000036">
    <property type="protein sequence ID" value="MFC0568581.1"/>
    <property type="molecule type" value="Genomic_DNA"/>
</dbReference>
<reference evidence="2 3" key="1">
    <citation type="submission" date="2024-09" db="EMBL/GenBank/DDBJ databases">
        <authorList>
            <person name="Sun Q."/>
            <person name="Mori K."/>
        </authorList>
    </citation>
    <scope>NUCLEOTIDE SEQUENCE [LARGE SCALE GENOMIC DNA]</scope>
    <source>
        <strain evidence="2 3">TBRC 2205</strain>
    </source>
</reference>
<comment type="caution">
    <text evidence="2">The sequence shown here is derived from an EMBL/GenBank/DDBJ whole genome shotgun (WGS) entry which is preliminary data.</text>
</comment>
<sequence length="84" mass="9258">MSVPTLEPAQRDTVNLPPTDSYRPADRVWVHRGSAWCAGVVESCSTRAATVRYRPTTSRGTAVDTVTALYLARRAERDPVLDGR</sequence>
<organism evidence="2 3">
    <name type="scientific">Plantactinospora siamensis</name>
    <dbReference type="NCBI Taxonomy" id="555372"/>
    <lineage>
        <taxon>Bacteria</taxon>
        <taxon>Bacillati</taxon>
        <taxon>Actinomycetota</taxon>
        <taxon>Actinomycetes</taxon>
        <taxon>Micromonosporales</taxon>
        <taxon>Micromonosporaceae</taxon>
        <taxon>Plantactinospora</taxon>
    </lineage>
</organism>
<evidence type="ECO:0000313" key="2">
    <source>
        <dbReference type="EMBL" id="MFC0568581.1"/>
    </source>
</evidence>
<dbReference type="Proteomes" id="UP001589894">
    <property type="component" value="Unassembled WGS sequence"/>
</dbReference>
<name>A0ABV6P6K4_9ACTN</name>
<gene>
    <name evidence="2" type="ORF">ACFFHU_31165</name>
</gene>
<accession>A0ABV6P6K4</accession>
<feature type="region of interest" description="Disordered" evidence="1">
    <location>
        <begin position="1"/>
        <end position="22"/>
    </location>
</feature>
<protein>
    <submittedName>
        <fullName evidence="2">Uncharacterized protein</fullName>
    </submittedName>
</protein>
<evidence type="ECO:0000313" key="3">
    <source>
        <dbReference type="Proteomes" id="UP001589894"/>
    </source>
</evidence>
<proteinExistence type="predicted"/>
<dbReference type="RefSeq" id="WP_377344130.1">
    <property type="nucleotide sequence ID" value="NZ_JBHLUE010000036.1"/>
</dbReference>
<evidence type="ECO:0000256" key="1">
    <source>
        <dbReference type="SAM" id="MobiDB-lite"/>
    </source>
</evidence>
<keyword evidence="3" id="KW-1185">Reference proteome</keyword>